<dbReference type="Proteomes" id="UP000345637">
    <property type="component" value="Unassembled WGS sequence"/>
</dbReference>
<dbReference type="EMBL" id="CAADJE010000016">
    <property type="protein sequence ID" value="VFS60590.1"/>
    <property type="molecule type" value="Genomic_DNA"/>
</dbReference>
<proteinExistence type="predicted"/>
<protein>
    <submittedName>
        <fullName evidence="1">Protein of uncharacterized function (DUF2474)</fullName>
    </submittedName>
</protein>
<dbReference type="InterPro" id="IPR018895">
    <property type="entry name" value="DUF2474"/>
</dbReference>
<evidence type="ECO:0000313" key="2">
    <source>
        <dbReference type="Proteomes" id="UP000345637"/>
    </source>
</evidence>
<dbReference type="Pfam" id="PF10617">
    <property type="entry name" value="DUF2474"/>
    <property type="match status" value="1"/>
</dbReference>
<sequence length="51" mass="5606">MNQSRLKQLLWMVALWGTSVLALGGSQYAFSLFNDRGRAESLIPGAADYSD</sequence>
<dbReference type="AlphaFoldDB" id="A0A485AIN0"/>
<accession>A0A485AIN0</accession>
<evidence type="ECO:0000313" key="1">
    <source>
        <dbReference type="EMBL" id="VFS60590.1"/>
    </source>
</evidence>
<gene>
    <name evidence="1" type="ORF">NCTC12998_01369</name>
</gene>
<reference evidence="1 2" key="1">
    <citation type="submission" date="2019-03" db="EMBL/GenBank/DDBJ databases">
        <authorList>
            <consortium name="Pathogen Informatics"/>
        </authorList>
    </citation>
    <scope>NUCLEOTIDE SEQUENCE [LARGE SCALE GENOMIC DNA]</scope>
    <source>
        <strain evidence="1 2">NCTC12998</strain>
    </source>
</reference>
<name>A0A485AIN0_RAOPL</name>
<organism evidence="1 2">
    <name type="scientific">Raoultella planticola</name>
    <name type="common">Klebsiella planticola</name>
    <dbReference type="NCBI Taxonomy" id="575"/>
    <lineage>
        <taxon>Bacteria</taxon>
        <taxon>Pseudomonadati</taxon>
        <taxon>Pseudomonadota</taxon>
        <taxon>Gammaproteobacteria</taxon>
        <taxon>Enterobacterales</taxon>
        <taxon>Enterobacteriaceae</taxon>
        <taxon>Klebsiella/Raoultella group</taxon>
        <taxon>Raoultella</taxon>
    </lineage>
</organism>